<keyword evidence="5" id="KW-0808">Transferase</keyword>
<evidence type="ECO:0000256" key="1">
    <source>
        <dbReference type="ARBA" id="ARBA00004477"/>
    </source>
</evidence>
<feature type="transmembrane region" description="Helical" evidence="11">
    <location>
        <begin position="213"/>
        <end position="232"/>
    </location>
</feature>
<reference evidence="13" key="1">
    <citation type="submission" date="2022-11" db="EMBL/GenBank/DDBJ databases">
        <title>Centuries of genome instability and evolution in soft-shell clam transmissible cancer (bioRxiv).</title>
        <authorList>
            <person name="Hart S.F.M."/>
            <person name="Yonemitsu M.A."/>
            <person name="Giersch R.M."/>
            <person name="Beal B.F."/>
            <person name="Arriagada G."/>
            <person name="Davis B.W."/>
            <person name="Ostrander E.A."/>
            <person name="Goff S.P."/>
            <person name="Metzger M.J."/>
        </authorList>
    </citation>
    <scope>NUCLEOTIDE SEQUENCE</scope>
    <source>
        <strain evidence="13">MELC-2E11</strain>
        <tissue evidence="13">Siphon/mantle</tissue>
    </source>
</reference>
<feature type="transmembrane region" description="Helical" evidence="11">
    <location>
        <begin position="487"/>
        <end position="507"/>
    </location>
</feature>
<comment type="pathway">
    <text evidence="2">Glycolipid biosynthesis; glycosylphosphatidylinositol-anchor biosynthesis.</text>
</comment>
<feature type="transmembrane region" description="Helical" evidence="11">
    <location>
        <begin position="457"/>
        <end position="475"/>
    </location>
</feature>
<name>A0ABY7DZT3_MYAAR</name>
<evidence type="ECO:0000256" key="10">
    <source>
        <dbReference type="ARBA" id="ARBA00038466"/>
    </source>
</evidence>
<comment type="subcellular location">
    <subcellularLocation>
        <location evidence="1 11">Endoplasmic reticulum membrane</location>
        <topology evidence="1 11">Multi-pass membrane protein</topology>
    </subcellularLocation>
</comment>
<evidence type="ECO:0000313" key="14">
    <source>
        <dbReference type="Proteomes" id="UP001164746"/>
    </source>
</evidence>
<feature type="region of interest" description="Disordered" evidence="12">
    <location>
        <begin position="1"/>
        <end position="48"/>
    </location>
</feature>
<dbReference type="PANTHER" id="PTHR22760">
    <property type="entry name" value="GLYCOSYLTRANSFERASE"/>
    <property type="match status" value="1"/>
</dbReference>
<keyword evidence="6 11" id="KW-0812">Transmembrane</keyword>
<evidence type="ECO:0000256" key="5">
    <source>
        <dbReference type="ARBA" id="ARBA00022679"/>
    </source>
</evidence>
<feature type="transmembrane region" description="Helical" evidence="11">
    <location>
        <begin position="527"/>
        <end position="545"/>
    </location>
</feature>
<evidence type="ECO:0000256" key="11">
    <source>
        <dbReference type="RuleBase" id="RU363075"/>
    </source>
</evidence>
<dbReference type="Pfam" id="PF03901">
    <property type="entry name" value="Glyco_transf_22"/>
    <property type="match status" value="1"/>
</dbReference>
<dbReference type="EMBL" id="CP111015">
    <property type="protein sequence ID" value="WAR03213.1"/>
    <property type="molecule type" value="Genomic_DNA"/>
</dbReference>
<keyword evidence="4 11" id="KW-0328">Glycosyltransferase</keyword>
<dbReference type="InterPro" id="IPR005599">
    <property type="entry name" value="GPI_mannosylTrfase"/>
</dbReference>
<accession>A0ABY7DZT3</accession>
<organism evidence="13 14">
    <name type="scientific">Mya arenaria</name>
    <name type="common">Soft-shell clam</name>
    <dbReference type="NCBI Taxonomy" id="6604"/>
    <lineage>
        <taxon>Eukaryota</taxon>
        <taxon>Metazoa</taxon>
        <taxon>Spiralia</taxon>
        <taxon>Lophotrochozoa</taxon>
        <taxon>Mollusca</taxon>
        <taxon>Bivalvia</taxon>
        <taxon>Autobranchia</taxon>
        <taxon>Heteroconchia</taxon>
        <taxon>Euheterodonta</taxon>
        <taxon>Imparidentia</taxon>
        <taxon>Neoheterodontei</taxon>
        <taxon>Myida</taxon>
        <taxon>Myoidea</taxon>
        <taxon>Myidae</taxon>
        <taxon>Mya</taxon>
    </lineage>
</organism>
<feature type="transmembrane region" description="Helical" evidence="11">
    <location>
        <begin position="369"/>
        <end position="386"/>
    </location>
</feature>
<gene>
    <name evidence="13" type="ORF">MAR_009771</name>
</gene>
<dbReference type="EC" id="2.4.1.-" evidence="11"/>
<sequence length="805" mass="93136">MTRSGRTGRQADRKRLKSRVSHAAETRDTQENEKARSQQPSIGIENHDVTADIETDAGSPFSHSETSIFPRWLPWLIVMVTLSVRVHHVLQPTNWWILHPDEVFQTVEVAHTEAFQFGFRSYEYLPPPPDSMVNVSISQARAREVATGMYSLRSFILPKLLSAAILMARMAGISYTPFMVCKLVHVVITSFLPLAVFRFTVALEKSVDAGNLAAIFVSSSLVLNVLGTHTFINSFTATFDFIALGTFINILQRVEKQTDIKVAAKRRLSLYNHLPDTSHDQSGEDLSDVNGNFPKRHNNNLKRKTGYFTNKIDNFKRWIQLGRELSSGFIIAVCVYIRIDSTALSLAMVLAFIKRRSKIKKYFMCVRDYQWFFAGVFVGLVLGGFYDYLYYDSWFISPWQWVKFNTLSKSSGTVFGVSPFYYYIAELLKKEQFFIIFVVVIVVELIMKAIYNRYDGYNAITYFSESHLVFMFLLILYSSNGHKELRFLHNCIVIMYVSFASAIMFFYKMFTQSGKNQNNTQYCKLCIYTFIVLFVSSQSLCFLNMSSNEKSKWSYAGRTDSWAVNTGLHFIGRQNDVTGILLDRPLHLTAGYSIFNKDVPIFALNKYEFMEFNKEKMAYLKTFDETQHGLANYRFHTFGQIRDFVSVYNTPYLYKQLLKKVEYNYLVLEVNREFENTGGYEEVFRVGNTKVMRRTFDRKSEEKMAEVANRIPVGTNATILEYEGDWLSHFGLYDKAIERLIHSNALVPKRLGPYQLLLDVYRRTGEASYYNKVLDACSQFHQQNTCLKPYNSIQLHSEYYSFLVK</sequence>
<evidence type="ECO:0000256" key="7">
    <source>
        <dbReference type="ARBA" id="ARBA00022824"/>
    </source>
</evidence>
<keyword evidence="7 11" id="KW-0256">Endoplasmic reticulum</keyword>
<feature type="transmembrane region" description="Helical" evidence="11">
    <location>
        <begin position="183"/>
        <end position="201"/>
    </location>
</feature>
<comment type="similarity">
    <text evidence="10">Belongs to the glycosyltransferase 22 family. PIGZ subfamily.</text>
</comment>
<feature type="transmembrane region" description="Helical" evidence="11">
    <location>
        <begin position="329"/>
        <end position="353"/>
    </location>
</feature>
<evidence type="ECO:0000256" key="3">
    <source>
        <dbReference type="ARBA" id="ARBA00022502"/>
    </source>
</evidence>
<dbReference type="PANTHER" id="PTHR22760:SF3">
    <property type="entry name" value="GPI MANNOSYLTRANSFERASE 4"/>
    <property type="match status" value="1"/>
</dbReference>
<dbReference type="Proteomes" id="UP001164746">
    <property type="component" value="Chromosome 4"/>
</dbReference>
<feature type="transmembrane region" description="Helical" evidence="11">
    <location>
        <begin position="433"/>
        <end position="451"/>
    </location>
</feature>
<keyword evidence="14" id="KW-1185">Reference proteome</keyword>
<evidence type="ECO:0000256" key="6">
    <source>
        <dbReference type="ARBA" id="ARBA00022692"/>
    </source>
</evidence>
<evidence type="ECO:0000313" key="13">
    <source>
        <dbReference type="EMBL" id="WAR03213.1"/>
    </source>
</evidence>
<evidence type="ECO:0000256" key="2">
    <source>
        <dbReference type="ARBA" id="ARBA00004687"/>
    </source>
</evidence>
<evidence type="ECO:0000256" key="9">
    <source>
        <dbReference type="ARBA" id="ARBA00023136"/>
    </source>
</evidence>
<evidence type="ECO:0000256" key="4">
    <source>
        <dbReference type="ARBA" id="ARBA00022676"/>
    </source>
</evidence>
<evidence type="ECO:0000256" key="8">
    <source>
        <dbReference type="ARBA" id="ARBA00022989"/>
    </source>
</evidence>
<keyword evidence="9 11" id="KW-0472">Membrane</keyword>
<feature type="compositionally biased region" description="Basic and acidic residues" evidence="12">
    <location>
        <begin position="22"/>
        <end position="36"/>
    </location>
</feature>
<keyword evidence="3" id="KW-0337">GPI-anchor biosynthesis</keyword>
<keyword evidence="8 11" id="KW-1133">Transmembrane helix</keyword>
<evidence type="ECO:0000256" key="12">
    <source>
        <dbReference type="SAM" id="MobiDB-lite"/>
    </source>
</evidence>
<protein>
    <recommendedName>
        <fullName evidence="11">Mannosyltransferase</fullName>
        <ecNumber evidence="11">2.4.1.-</ecNumber>
    </recommendedName>
</protein>
<feature type="transmembrane region" description="Helical" evidence="11">
    <location>
        <begin position="150"/>
        <end position="171"/>
    </location>
</feature>
<proteinExistence type="inferred from homology"/>